<dbReference type="Pfam" id="PF13391">
    <property type="entry name" value="HNH_2"/>
    <property type="match status" value="1"/>
</dbReference>
<dbReference type="Gene3D" id="1.10.30.50">
    <property type="match status" value="1"/>
</dbReference>
<dbReference type="GO" id="GO:0004519">
    <property type="term" value="F:endonuclease activity"/>
    <property type="evidence" value="ECO:0007669"/>
    <property type="project" value="UniProtKB-KW"/>
</dbReference>
<evidence type="ECO:0000259" key="1">
    <source>
        <dbReference type="Pfam" id="PF13391"/>
    </source>
</evidence>
<dbReference type="EMBL" id="MT141499">
    <property type="protein sequence ID" value="QJA63566.1"/>
    <property type="molecule type" value="Genomic_DNA"/>
</dbReference>
<organism evidence="2">
    <name type="scientific">viral metagenome</name>
    <dbReference type="NCBI Taxonomy" id="1070528"/>
    <lineage>
        <taxon>unclassified sequences</taxon>
        <taxon>metagenomes</taxon>
        <taxon>organismal metagenomes</taxon>
    </lineage>
</organism>
<reference evidence="2" key="1">
    <citation type="submission" date="2020-03" db="EMBL/GenBank/DDBJ databases">
        <title>The deep terrestrial virosphere.</title>
        <authorList>
            <person name="Holmfeldt K."/>
            <person name="Nilsson E."/>
            <person name="Simone D."/>
            <person name="Lopez-Fernandez M."/>
            <person name="Wu X."/>
            <person name="de Brujin I."/>
            <person name="Lundin D."/>
            <person name="Andersson A."/>
            <person name="Bertilsson S."/>
            <person name="Dopson M."/>
        </authorList>
    </citation>
    <scope>NUCLEOTIDE SEQUENCE</scope>
    <source>
        <strain evidence="3">MM415A06991</strain>
        <strain evidence="2">MM415B00619</strain>
    </source>
</reference>
<protein>
    <submittedName>
        <fullName evidence="2">Putative homing endonuclease</fullName>
    </submittedName>
</protein>
<feature type="domain" description="HNH nuclease" evidence="1">
    <location>
        <begin position="27"/>
        <end position="67"/>
    </location>
</feature>
<accession>A0A6M3J0R8</accession>
<name>A0A6M3J0R8_9ZZZZ</name>
<gene>
    <name evidence="3" type="ORF">MM415A06991_0006</name>
    <name evidence="2" type="ORF">MM415B00619_0045</name>
</gene>
<keyword evidence="2" id="KW-0255">Endonuclease</keyword>
<sequence length="112" mass="13785">MKKTVIKKHCDKLFSELVREAGCCFRCQKKEYLQCAHIVSRRYLQTRYDFNNAICLCRGCHKYFTEHPLEWEIWIEKTFGKRYYKRLRDKALKYAKIDYEEIVYKLKRGSRK</sequence>
<dbReference type="AlphaFoldDB" id="A0A6M3J0R8"/>
<evidence type="ECO:0000313" key="2">
    <source>
        <dbReference type="EMBL" id="QJA63566.1"/>
    </source>
</evidence>
<proteinExistence type="predicted"/>
<dbReference type="EMBL" id="MT141610">
    <property type="protein sequence ID" value="QJA68362.1"/>
    <property type="molecule type" value="Genomic_DNA"/>
</dbReference>
<keyword evidence="2" id="KW-0540">Nuclease</keyword>
<keyword evidence="2" id="KW-0378">Hydrolase</keyword>
<evidence type="ECO:0000313" key="3">
    <source>
        <dbReference type="EMBL" id="QJA68362.1"/>
    </source>
</evidence>
<dbReference type="InterPro" id="IPR003615">
    <property type="entry name" value="HNH_nuc"/>
</dbReference>